<dbReference type="AlphaFoldDB" id="A0A948WBM6"/>
<dbReference type="InterPro" id="IPR013784">
    <property type="entry name" value="Carb-bd-like_fold"/>
</dbReference>
<dbReference type="InterPro" id="IPR014756">
    <property type="entry name" value="Ig_E-set"/>
</dbReference>
<dbReference type="Gene3D" id="2.60.40.10">
    <property type="entry name" value="Immunoglobulins"/>
    <property type="match status" value="2"/>
</dbReference>
<dbReference type="Pfam" id="PF13620">
    <property type="entry name" value="CarboxypepD_reg"/>
    <property type="match status" value="1"/>
</dbReference>
<dbReference type="InterPro" id="IPR008969">
    <property type="entry name" value="CarboxyPept-like_regulatory"/>
</dbReference>
<dbReference type="SUPFAM" id="SSF49452">
    <property type="entry name" value="Starch-binding domain-like"/>
    <property type="match status" value="1"/>
</dbReference>
<evidence type="ECO:0000256" key="1">
    <source>
        <dbReference type="SAM" id="SignalP"/>
    </source>
</evidence>
<dbReference type="SUPFAM" id="SSF81296">
    <property type="entry name" value="E set domains"/>
    <property type="match status" value="1"/>
</dbReference>
<dbReference type="GO" id="GO:0004180">
    <property type="term" value="F:carboxypeptidase activity"/>
    <property type="evidence" value="ECO:0007669"/>
    <property type="project" value="UniProtKB-KW"/>
</dbReference>
<dbReference type="GO" id="GO:0030246">
    <property type="term" value="F:carbohydrate binding"/>
    <property type="evidence" value="ECO:0007669"/>
    <property type="project" value="InterPro"/>
</dbReference>
<dbReference type="InterPro" id="IPR013783">
    <property type="entry name" value="Ig-like_fold"/>
</dbReference>
<gene>
    <name evidence="2" type="ORF">KJ970_04235</name>
</gene>
<keyword evidence="1" id="KW-0732">Signal</keyword>
<feature type="chain" id="PRO_5037694673" evidence="1">
    <location>
        <begin position="27"/>
        <end position="669"/>
    </location>
</feature>
<dbReference type="SUPFAM" id="SSF49464">
    <property type="entry name" value="Carboxypeptidase regulatory domain-like"/>
    <property type="match status" value="1"/>
</dbReference>
<dbReference type="PROSITE" id="PS51257">
    <property type="entry name" value="PROKAR_LIPOPROTEIN"/>
    <property type="match status" value="1"/>
</dbReference>
<sequence length="669" mass="71277">MSIRLKKRIFSAAPLLLAVAMLLVVGACEDAGKDTILDPTGGSAKISGVLTFNGQGGTDRPVATIYALGGYDETCATGYSTIHIMGTFNDWNEDLWITTPGMEYLGGCTWVELLSLVAGPINWKFVTNGAWDNPPDYVSTGSGDGLVGDLQAGSGGDLGADVPETGDYYALLFEGTDPPSYIIATGEDAPIVKSDPVTGAFEILNLLPGTYEIIIVAGGYITTHISDVFLDAKTESDLGTIDIISPSGAIAGVVAFEDSPDPMPTATIQVHPAGGSALVATDSTDAEGNFSIEGLLTGHYDLSFSASGYETLFEYNVEFINGQDTDMGTVLMHLGCSTAYTMIEVMGEFNGWAPLSSMDRVGSCLWRDTIAVAAEADTGSVWLMKFRTNGVWETPPDFGTCTTQDEIQGLTGDVCLVTGAETALSVRFPESGLYEFTLNEAIYEYSITRIGEIVYGSISGTIAFEDDPVELPMTTVTVYPANSPQAVAQVLMEEDGSFLVQDLVPGNYVIIFQAVGYIIHGLEDVVIVGDQNTDIGQILMAPEGECVPVSSIELVGEFNNWPAPGQGPFATYKGNCIWADTLAINIASDQDSTYIMKFRTDRTWDPSYGSCSDYGGESFVFVFTGGQVSGGICMVSGQGTGITIKYPATGNYRFEVNERTKMFTIQLLN</sequence>
<keyword evidence="2" id="KW-0121">Carboxypeptidase</keyword>
<keyword evidence="2" id="KW-0378">Hydrolase</keyword>
<comment type="caution">
    <text evidence="2">The sequence shown here is derived from an EMBL/GenBank/DDBJ whole genome shotgun (WGS) entry which is preliminary data.</text>
</comment>
<proteinExistence type="predicted"/>
<evidence type="ECO:0000313" key="2">
    <source>
        <dbReference type="EMBL" id="MBU2690113.1"/>
    </source>
</evidence>
<dbReference type="EMBL" id="JAHJDP010000023">
    <property type="protein sequence ID" value="MBU2690113.1"/>
    <property type="molecule type" value="Genomic_DNA"/>
</dbReference>
<dbReference type="Proteomes" id="UP000777784">
    <property type="component" value="Unassembled WGS sequence"/>
</dbReference>
<protein>
    <submittedName>
        <fullName evidence="2">Carboxypeptidase-like regulatory domain-containing protein</fullName>
    </submittedName>
</protein>
<reference evidence="2" key="1">
    <citation type="submission" date="2021-05" db="EMBL/GenBank/DDBJ databases">
        <title>Energy efficiency and biological interactions define the core microbiome of deep oligotrophic groundwater.</title>
        <authorList>
            <person name="Mehrshad M."/>
            <person name="Lopez-Fernandez M."/>
            <person name="Bell E."/>
            <person name="Bernier-Latmani R."/>
            <person name="Bertilsson S."/>
            <person name="Dopson M."/>
        </authorList>
    </citation>
    <scope>NUCLEOTIDE SEQUENCE</scope>
    <source>
        <strain evidence="2">Modern_marine.mb.64</strain>
    </source>
</reference>
<evidence type="ECO:0000313" key="3">
    <source>
        <dbReference type="Proteomes" id="UP000777784"/>
    </source>
</evidence>
<organism evidence="2 3">
    <name type="scientific">Eiseniibacteriota bacterium</name>
    <dbReference type="NCBI Taxonomy" id="2212470"/>
    <lineage>
        <taxon>Bacteria</taxon>
        <taxon>Candidatus Eiseniibacteriota</taxon>
    </lineage>
</organism>
<feature type="signal peptide" evidence="1">
    <location>
        <begin position="1"/>
        <end position="26"/>
    </location>
</feature>
<name>A0A948WBM6_UNCEI</name>
<keyword evidence="2" id="KW-0645">Protease</keyword>
<accession>A0A948WBM6</accession>
<dbReference type="Gene3D" id="2.60.40.1120">
    <property type="entry name" value="Carboxypeptidase-like, regulatory domain"/>
    <property type="match status" value="1"/>
</dbReference>